<dbReference type="Pfam" id="PF22780">
    <property type="entry name" value="HI0933_like_1st"/>
    <property type="match status" value="1"/>
</dbReference>
<dbReference type="NCBIfam" id="TIGR00275">
    <property type="entry name" value="aminoacetone oxidase family FAD-binding enzyme"/>
    <property type="match status" value="1"/>
</dbReference>
<accession>A0A562ZML7</accession>
<dbReference type="PANTHER" id="PTHR42887:SF2">
    <property type="entry name" value="OS12G0638800 PROTEIN"/>
    <property type="match status" value="1"/>
</dbReference>
<evidence type="ECO:0000259" key="4">
    <source>
        <dbReference type="Pfam" id="PF03486"/>
    </source>
</evidence>
<dbReference type="Gene3D" id="2.40.30.10">
    <property type="entry name" value="Translation factors"/>
    <property type="match status" value="1"/>
</dbReference>
<dbReference type="Gene3D" id="3.50.50.60">
    <property type="entry name" value="FAD/NAD(P)-binding domain"/>
    <property type="match status" value="1"/>
</dbReference>
<dbReference type="Gene3D" id="1.10.8.260">
    <property type="entry name" value="HI0933 insert domain-like"/>
    <property type="match status" value="1"/>
</dbReference>
<dbReference type="InterPro" id="IPR057661">
    <property type="entry name" value="RsdA/BaiN/AoA(So)_Rossmann"/>
</dbReference>
<dbReference type="EMBL" id="VOBQ01000015">
    <property type="protein sequence ID" value="TWO69555.1"/>
    <property type="molecule type" value="Genomic_DNA"/>
</dbReference>
<evidence type="ECO:0000256" key="3">
    <source>
        <dbReference type="ARBA" id="ARBA00022827"/>
    </source>
</evidence>
<dbReference type="InterPro" id="IPR055178">
    <property type="entry name" value="RsdA/BaiN/AoA(So)-like_dom"/>
</dbReference>
<evidence type="ECO:0000256" key="2">
    <source>
        <dbReference type="ARBA" id="ARBA00022630"/>
    </source>
</evidence>
<reference evidence="6 7" key="1">
    <citation type="submission" date="2019-07" db="EMBL/GenBank/DDBJ databases">
        <title>Caenimonas sedimenti sp. nov., isolated from activated sludge.</title>
        <authorList>
            <person name="Xu J."/>
        </authorList>
    </citation>
    <scope>NUCLEOTIDE SEQUENCE [LARGE SCALE GENOMIC DNA]</scope>
    <source>
        <strain evidence="6 7">HX-9-20</strain>
    </source>
</reference>
<gene>
    <name evidence="6" type="ORF">FN976_19865</name>
</gene>
<feature type="domain" description="RsdA/BaiN/AoA(So)-like insert" evidence="5">
    <location>
        <begin position="193"/>
        <end position="346"/>
    </location>
</feature>
<organism evidence="6 7">
    <name type="scientific">Caenimonas sedimenti</name>
    <dbReference type="NCBI Taxonomy" id="2596921"/>
    <lineage>
        <taxon>Bacteria</taxon>
        <taxon>Pseudomonadati</taxon>
        <taxon>Pseudomonadota</taxon>
        <taxon>Betaproteobacteria</taxon>
        <taxon>Burkholderiales</taxon>
        <taxon>Comamonadaceae</taxon>
        <taxon>Caenimonas</taxon>
    </lineage>
</organism>
<dbReference type="SUPFAM" id="SSF51905">
    <property type="entry name" value="FAD/NAD(P)-binding domain"/>
    <property type="match status" value="1"/>
</dbReference>
<dbReference type="Pfam" id="PF03486">
    <property type="entry name" value="HI0933_like"/>
    <property type="match status" value="1"/>
</dbReference>
<feature type="domain" description="RsdA/BaiN/AoA(So)-like Rossmann fold-like" evidence="4">
    <location>
        <begin position="6"/>
        <end position="398"/>
    </location>
</feature>
<evidence type="ECO:0000259" key="5">
    <source>
        <dbReference type="Pfam" id="PF22780"/>
    </source>
</evidence>
<dbReference type="AlphaFoldDB" id="A0A562ZML7"/>
<keyword evidence="7" id="KW-1185">Reference proteome</keyword>
<proteinExistence type="predicted"/>
<dbReference type="PANTHER" id="PTHR42887">
    <property type="entry name" value="OS12G0638800 PROTEIN"/>
    <property type="match status" value="1"/>
</dbReference>
<dbReference type="PRINTS" id="PR00411">
    <property type="entry name" value="PNDRDTASEI"/>
</dbReference>
<dbReference type="InterPro" id="IPR004792">
    <property type="entry name" value="BaiN-like"/>
</dbReference>
<keyword evidence="2" id="KW-0285">Flavoprotein</keyword>
<evidence type="ECO:0000313" key="7">
    <source>
        <dbReference type="Proteomes" id="UP000318199"/>
    </source>
</evidence>
<comment type="caution">
    <text evidence="6">The sequence shown here is derived from an EMBL/GenBank/DDBJ whole genome shotgun (WGS) entry which is preliminary data.</text>
</comment>
<dbReference type="Proteomes" id="UP000318199">
    <property type="component" value="Unassembled WGS sequence"/>
</dbReference>
<dbReference type="SUPFAM" id="SSF160996">
    <property type="entry name" value="HI0933 insert domain-like"/>
    <property type="match status" value="1"/>
</dbReference>
<evidence type="ECO:0000313" key="6">
    <source>
        <dbReference type="EMBL" id="TWO69555.1"/>
    </source>
</evidence>
<sequence>MTEQFDAVVVGAGAAGLFCAGQAGQRGIKVLLLDHSEKIAEKVRIAGGGRCNFTNRELDPRGPQKHFLGKNAHFCRSALARYTPADFIALVQKHGIPFHEKHKGQLFGDRSSEDFIRMLVAECDAGGVVRRQPCTVERIDAAEGGYTLRTSQGIVQASQVVIATGGLSIPKIGATDFGYRIARQFGLRVVETRPALVPLTFDGDAWAPFAQLAGLALPVRIETGEKKQRMAFDEDLLFTHRGLSGPAVLQVSSYWREGQPLRIDLAPGVDVAAALLQAKARSRKLIANELASLVPSRLADAWVQQDPAWQRPVNEASDKSLAQLAERLQRWELVPTGSEGYRKAEVTAGGVDTRDLSSQTMESKQPGLYFIGEVVDVTGWLGGYNFQWAWASGFACAEALAAAGGRI</sequence>
<dbReference type="InterPro" id="IPR036188">
    <property type="entry name" value="FAD/NAD-bd_sf"/>
</dbReference>
<evidence type="ECO:0000256" key="1">
    <source>
        <dbReference type="ARBA" id="ARBA00001974"/>
    </source>
</evidence>
<comment type="cofactor">
    <cofactor evidence="1">
        <name>FAD</name>
        <dbReference type="ChEBI" id="CHEBI:57692"/>
    </cofactor>
</comment>
<name>A0A562ZML7_9BURK</name>
<keyword evidence="3" id="KW-0274">FAD</keyword>
<protein>
    <submittedName>
        <fullName evidence="6">NAD(P)/FAD-dependent oxidoreductase</fullName>
    </submittedName>
</protein>
<dbReference type="InterPro" id="IPR023166">
    <property type="entry name" value="BaiN-like_dom_sf"/>
</dbReference>
<dbReference type="OrthoDB" id="9773233at2"/>